<sequence length="165" mass="17733">MAVPEIIPISYEPDYRGRLAALVADPAQGFTPIPHFSGLRPPSRYDTTAVICDGVEIREIPLIEIDADGVRSVTPTPSHGAPAWPSPVPSLPSSISTERAAASAGRSAGPAGRTEPSPRRIASTCCYQTAGTRPGWARGKIGRDGTLWLHEGGDPRRWYRYEVDT</sequence>
<feature type="compositionally biased region" description="Low complexity" evidence="1">
    <location>
        <begin position="91"/>
        <end position="113"/>
    </location>
</feature>
<gene>
    <name evidence="2" type="ordered locus">Sros_3655</name>
</gene>
<dbReference type="EMBL" id="CP001814">
    <property type="protein sequence ID" value="ACZ86584.1"/>
    <property type="molecule type" value="Genomic_DNA"/>
</dbReference>
<dbReference type="KEGG" id="sro:Sros_3655"/>
<protein>
    <submittedName>
        <fullName evidence="2">Uncharacterized protein</fullName>
    </submittedName>
</protein>
<reference evidence="2 3" key="1">
    <citation type="journal article" date="2010" name="Stand. Genomic Sci.">
        <title>Complete genome sequence of Streptosporangium roseum type strain (NI 9100).</title>
        <authorList>
            <person name="Nolan M."/>
            <person name="Sikorski J."/>
            <person name="Jando M."/>
            <person name="Lucas S."/>
            <person name="Lapidus A."/>
            <person name="Glavina Del Rio T."/>
            <person name="Chen F."/>
            <person name="Tice H."/>
            <person name="Pitluck S."/>
            <person name="Cheng J.F."/>
            <person name="Chertkov O."/>
            <person name="Sims D."/>
            <person name="Meincke L."/>
            <person name="Brettin T."/>
            <person name="Han C."/>
            <person name="Detter J.C."/>
            <person name="Bruce D."/>
            <person name="Goodwin L."/>
            <person name="Land M."/>
            <person name="Hauser L."/>
            <person name="Chang Y.J."/>
            <person name="Jeffries C.D."/>
            <person name="Ivanova N."/>
            <person name="Mavromatis K."/>
            <person name="Mikhailova N."/>
            <person name="Chen A."/>
            <person name="Palaniappan K."/>
            <person name="Chain P."/>
            <person name="Rohde M."/>
            <person name="Goker M."/>
            <person name="Bristow J."/>
            <person name="Eisen J.A."/>
            <person name="Markowitz V."/>
            <person name="Hugenholtz P."/>
            <person name="Kyrpides N.C."/>
            <person name="Klenk H.P."/>
        </authorList>
    </citation>
    <scope>NUCLEOTIDE SEQUENCE [LARGE SCALE GENOMIC DNA]</scope>
    <source>
        <strain evidence="3">ATCC 12428 / DSM 43021 / JCM 3005 / NI 9100</strain>
    </source>
</reference>
<evidence type="ECO:0000313" key="2">
    <source>
        <dbReference type="EMBL" id="ACZ86584.1"/>
    </source>
</evidence>
<organism evidence="2 3">
    <name type="scientific">Streptosporangium roseum (strain ATCC 12428 / DSM 43021 / JCM 3005 / KCTC 9067 / NCIMB 10171 / NRRL 2505 / NI 9100)</name>
    <dbReference type="NCBI Taxonomy" id="479432"/>
    <lineage>
        <taxon>Bacteria</taxon>
        <taxon>Bacillati</taxon>
        <taxon>Actinomycetota</taxon>
        <taxon>Actinomycetes</taxon>
        <taxon>Streptosporangiales</taxon>
        <taxon>Streptosporangiaceae</taxon>
        <taxon>Streptosporangium</taxon>
    </lineage>
</organism>
<dbReference type="AlphaFoldDB" id="D2AS57"/>
<proteinExistence type="predicted"/>
<name>D2AS57_STRRD</name>
<evidence type="ECO:0000313" key="3">
    <source>
        <dbReference type="Proteomes" id="UP000002029"/>
    </source>
</evidence>
<dbReference type="HOGENOM" id="CLU_1609879_0_0_11"/>
<evidence type="ECO:0000256" key="1">
    <source>
        <dbReference type="SAM" id="MobiDB-lite"/>
    </source>
</evidence>
<accession>D2AS57</accession>
<keyword evidence="3" id="KW-1185">Reference proteome</keyword>
<dbReference type="Proteomes" id="UP000002029">
    <property type="component" value="Chromosome"/>
</dbReference>
<feature type="region of interest" description="Disordered" evidence="1">
    <location>
        <begin position="73"/>
        <end position="121"/>
    </location>
</feature>
<dbReference type="STRING" id="479432.Sros_3655"/>